<keyword evidence="2" id="KW-1185">Reference proteome</keyword>
<evidence type="ECO:0000313" key="2">
    <source>
        <dbReference type="Proteomes" id="UP001501442"/>
    </source>
</evidence>
<proteinExistence type="predicted"/>
<comment type="caution">
    <text evidence="1">The sequence shown here is derived from an EMBL/GenBank/DDBJ whole genome shotgun (WGS) entry which is preliminary data.</text>
</comment>
<name>A0ABP8UJI3_9ACTN</name>
<organism evidence="1 2">
    <name type="scientific">Actinoallomurus vinaceus</name>
    <dbReference type="NCBI Taxonomy" id="1080074"/>
    <lineage>
        <taxon>Bacteria</taxon>
        <taxon>Bacillati</taxon>
        <taxon>Actinomycetota</taxon>
        <taxon>Actinomycetes</taxon>
        <taxon>Streptosporangiales</taxon>
        <taxon>Thermomonosporaceae</taxon>
        <taxon>Actinoallomurus</taxon>
    </lineage>
</organism>
<gene>
    <name evidence="1" type="ORF">GCM10023196_056240</name>
</gene>
<sequence length="108" mass="11893">MTETPPNRQDLGFALGKFALDAAQWDEHSGLMRHAEQAAGALHIDPRAFGPAAFIGVAEKYRQVQQMITDRCGEAAVEFGAIADNLIKARNAYQREEDNNVHAANKAW</sequence>
<dbReference type="Proteomes" id="UP001501442">
    <property type="component" value="Unassembled WGS sequence"/>
</dbReference>
<protein>
    <recommendedName>
        <fullName evidence="3">ESX-1 secretion-associated protein</fullName>
    </recommendedName>
</protein>
<reference evidence="2" key="1">
    <citation type="journal article" date="2019" name="Int. J. Syst. Evol. Microbiol.">
        <title>The Global Catalogue of Microorganisms (GCM) 10K type strain sequencing project: providing services to taxonomists for standard genome sequencing and annotation.</title>
        <authorList>
            <consortium name="The Broad Institute Genomics Platform"/>
            <consortium name="The Broad Institute Genome Sequencing Center for Infectious Disease"/>
            <person name="Wu L."/>
            <person name="Ma J."/>
        </authorList>
    </citation>
    <scope>NUCLEOTIDE SEQUENCE [LARGE SCALE GENOMIC DNA]</scope>
    <source>
        <strain evidence="2">JCM 17939</strain>
    </source>
</reference>
<evidence type="ECO:0000313" key="1">
    <source>
        <dbReference type="EMBL" id="GAA4630530.1"/>
    </source>
</evidence>
<dbReference type="EMBL" id="BAABHK010000008">
    <property type="protein sequence ID" value="GAA4630530.1"/>
    <property type="molecule type" value="Genomic_DNA"/>
</dbReference>
<accession>A0ABP8UJI3</accession>
<evidence type="ECO:0008006" key="3">
    <source>
        <dbReference type="Google" id="ProtNLM"/>
    </source>
</evidence>
<dbReference type="RefSeq" id="WP_345434078.1">
    <property type="nucleotide sequence ID" value="NZ_BAABHK010000008.1"/>
</dbReference>